<dbReference type="Gene3D" id="1.20.1280.170">
    <property type="entry name" value="Exocyst complex component Exo70"/>
    <property type="match status" value="1"/>
</dbReference>
<evidence type="ECO:0000256" key="2">
    <source>
        <dbReference type="ARBA" id="ARBA00022448"/>
    </source>
</evidence>
<dbReference type="SUPFAM" id="SSF74788">
    <property type="entry name" value="Cullin repeat-like"/>
    <property type="match status" value="1"/>
</dbReference>
<dbReference type="GO" id="GO:0015031">
    <property type="term" value="P:protein transport"/>
    <property type="evidence" value="ECO:0007669"/>
    <property type="project" value="UniProtKB-KW"/>
</dbReference>
<reference evidence="7" key="1">
    <citation type="submission" date="2016-03" db="EMBL/GenBank/DDBJ databases">
        <authorList>
            <person name="Devillers Hugo."/>
        </authorList>
    </citation>
    <scope>NUCLEOTIDE SEQUENCE [LARGE SCALE GENOMIC DNA]</scope>
</reference>
<dbReference type="InterPro" id="IPR046364">
    <property type="entry name" value="Exo70_C"/>
</dbReference>
<dbReference type="AlphaFoldDB" id="A0A1G4K880"/>
<keyword evidence="7" id="KW-1185">Reference proteome</keyword>
<evidence type="ECO:0000256" key="1">
    <source>
        <dbReference type="ARBA" id="ARBA00006756"/>
    </source>
</evidence>
<comment type="similarity">
    <text evidence="1 4">Belongs to the EXO70 family.</text>
</comment>
<evidence type="ECO:0000256" key="3">
    <source>
        <dbReference type="ARBA" id="ARBA00022483"/>
    </source>
</evidence>
<dbReference type="PANTHER" id="PTHR12542:SF41">
    <property type="entry name" value="EXOCYST COMPLEX COMPONENT 7"/>
    <property type="match status" value="1"/>
</dbReference>
<keyword evidence="3 4" id="KW-0268">Exocytosis</keyword>
<protein>
    <recommendedName>
        <fullName evidence="4">Exocyst complex protein EXO70</fullName>
    </recommendedName>
</protein>
<evidence type="ECO:0000256" key="4">
    <source>
        <dbReference type="RuleBase" id="RU365026"/>
    </source>
</evidence>
<gene>
    <name evidence="6" type="ORF">LANO_0F05556G</name>
</gene>
<dbReference type="OrthoDB" id="1922221at2759"/>
<organism evidence="6 7">
    <name type="scientific">Lachancea nothofagi CBS 11611</name>
    <dbReference type="NCBI Taxonomy" id="1266666"/>
    <lineage>
        <taxon>Eukaryota</taxon>
        <taxon>Fungi</taxon>
        <taxon>Dikarya</taxon>
        <taxon>Ascomycota</taxon>
        <taxon>Saccharomycotina</taxon>
        <taxon>Saccharomycetes</taxon>
        <taxon>Saccharomycetales</taxon>
        <taxon>Saccharomycetaceae</taxon>
        <taxon>Lachancea</taxon>
    </lineage>
</organism>
<dbReference type="Gene3D" id="1.10.357.60">
    <property type="match status" value="1"/>
</dbReference>
<dbReference type="Pfam" id="PF03081">
    <property type="entry name" value="Exo70_C"/>
    <property type="match status" value="1"/>
</dbReference>
<dbReference type="Gene3D" id="1.20.1310.30">
    <property type="match status" value="1"/>
</dbReference>
<sequence>MSKYDVDGADVLVLRDKLDKFSRLSLGINKSLENIGRTTIQSSKLFTPIVQSNTRLGILQKNIESSLEAISSIKDLANDASKHELVLTQGISKVGLRPYIKAIRKLQDIQYSMDYQKEMSPESNEFQGVRTHLSQIVQSSEDELKAYVTSILRKIEPFDPQIMLNNKVPFPYYEDEDIAELTSILSYFGKSGGPSVTAIIANNRSQLILKSLAFLEPFVKQVTDNPNVPYRKGSSGFLNYNEALLGFIANEYTLTGDLYPQNPNSQAEVFASIMAPIMSNYVKLTSLNLNLIKSNLSNFGLFTFELAECIASVLKLIKNKPLENNLALEQCHQEATSILYSLFRDLISYIEGKAAQLSQLPSDNGVIESTIDVMSRLRKFSEYKQGCLNCVAGMRRDEWLPKDFNEKEYTLQDRQAITQAALLLSCFFSDCIDCLVVSLERRAQRLLMPNHEPDIANPNSARNTYKQRIGFFLITNITLIEQIVSRSELSSILGEQGNARLEKLKKRYVSYFVSDWRTLTSNLLDAVFVDSSGKVSSKDKDQIKEKFKKFNDGFEELASNFKHFRISDPTMKKLLKSEVNSLVLPLYERFHGRYKDSFKNPRKHIKYTPSELATVLNSLDR</sequence>
<evidence type="ECO:0000259" key="5">
    <source>
        <dbReference type="Pfam" id="PF03081"/>
    </source>
</evidence>
<dbReference type="InterPro" id="IPR016159">
    <property type="entry name" value="Cullin_repeat-like_dom_sf"/>
</dbReference>
<accession>A0A1G4K880</accession>
<comment type="subcellular location">
    <subcellularLocation>
        <location evidence="4">Bud</location>
    </subcellularLocation>
    <subcellularLocation>
        <location evidence="4">Bud neck</location>
    </subcellularLocation>
</comment>
<dbReference type="PANTHER" id="PTHR12542">
    <property type="entry name" value="EXOCYST COMPLEX PROTEIN EXO70"/>
    <property type="match status" value="1"/>
</dbReference>
<dbReference type="InterPro" id="IPR004140">
    <property type="entry name" value="Exo70"/>
</dbReference>
<keyword evidence="4" id="KW-0653">Protein transport</keyword>
<dbReference type="Gene3D" id="1.20.58.1150">
    <property type="match status" value="1"/>
</dbReference>
<proteinExistence type="inferred from homology"/>
<feature type="domain" description="Exocyst complex subunit Exo70 C-terminal" evidence="5">
    <location>
        <begin position="235"/>
        <end position="618"/>
    </location>
</feature>
<evidence type="ECO:0000313" key="6">
    <source>
        <dbReference type="EMBL" id="SCV00170.1"/>
    </source>
</evidence>
<dbReference type="GO" id="GO:0006887">
    <property type="term" value="P:exocytosis"/>
    <property type="evidence" value="ECO:0007669"/>
    <property type="project" value="UniProtKB-KW"/>
</dbReference>
<comment type="function">
    <text evidence="4">Involved in the secretory pathway as part of the exocyst complex which tethers secretory vesicles to the sites of exocytosis. Also plays a role in the assembly of the exocyst.</text>
</comment>
<evidence type="ECO:0000313" key="7">
    <source>
        <dbReference type="Proteomes" id="UP000189911"/>
    </source>
</evidence>
<dbReference type="GO" id="GO:0005935">
    <property type="term" value="C:cellular bud neck"/>
    <property type="evidence" value="ECO:0007669"/>
    <property type="project" value="UniProtKB-SubCell"/>
</dbReference>
<dbReference type="Pfam" id="PF20669">
    <property type="entry name" value="Exo70_N"/>
    <property type="match status" value="1"/>
</dbReference>
<name>A0A1G4K880_9SACH</name>
<dbReference type="GO" id="GO:0005546">
    <property type="term" value="F:phosphatidylinositol-4,5-bisphosphate binding"/>
    <property type="evidence" value="ECO:0007669"/>
    <property type="project" value="InterPro"/>
</dbReference>
<keyword evidence="2 4" id="KW-0813">Transport</keyword>
<dbReference type="Proteomes" id="UP000189911">
    <property type="component" value="Chromosome F"/>
</dbReference>
<dbReference type="EMBL" id="LT598452">
    <property type="protein sequence ID" value="SCV00170.1"/>
    <property type="molecule type" value="Genomic_DNA"/>
</dbReference>
<dbReference type="GO" id="GO:0000145">
    <property type="term" value="C:exocyst"/>
    <property type="evidence" value="ECO:0007669"/>
    <property type="project" value="InterPro"/>
</dbReference>